<dbReference type="PANTHER" id="PTHR10989:SF16">
    <property type="entry name" value="AT02829P-RELATED"/>
    <property type="match status" value="1"/>
</dbReference>
<evidence type="ECO:0008006" key="9">
    <source>
        <dbReference type="Google" id="ProtNLM"/>
    </source>
</evidence>
<reference evidence="6" key="2">
    <citation type="submission" date="2010-05" db="EMBL/GenBank/DDBJ databases">
        <title>The Genome Sequence of Magnaporthe poae strain ATCC 64411.</title>
        <authorList>
            <consortium name="The Broad Institute Genome Sequencing Platform"/>
            <consortium name="Broad Institute Genome Sequencing Center for Infectious Disease"/>
            <person name="Ma L.-J."/>
            <person name="Dead R."/>
            <person name="Young S."/>
            <person name="Zeng Q."/>
            <person name="Koehrsen M."/>
            <person name="Alvarado L."/>
            <person name="Berlin A."/>
            <person name="Chapman S.B."/>
            <person name="Chen Z."/>
            <person name="Freedman E."/>
            <person name="Gellesch M."/>
            <person name="Goldberg J."/>
            <person name="Griggs A."/>
            <person name="Gujja S."/>
            <person name="Heilman E.R."/>
            <person name="Heiman D."/>
            <person name="Hepburn T."/>
            <person name="Howarth C."/>
            <person name="Jen D."/>
            <person name="Larson L."/>
            <person name="Mehta T."/>
            <person name="Neiman D."/>
            <person name="Pearson M."/>
            <person name="Roberts A."/>
            <person name="Saif S."/>
            <person name="Shea T."/>
            <person name="Shenoy N."/>
            <person name="Sisk P."/>
            <person name="Stolte C."/>
            <person name="Sykes S."/>
            <person name="Walk T."/>
            <person name="White J."/>
            <person name="Yandava C."/>
            <person name="Haas B."/>
            <person name="Nusbaum C."/>
            <person name="Birren B."/>
        </authorList>
    </citation>
    <scope>NUCLEOTIDE SEQUENCE</scope>
    <source>
        <strain evidence="6">ATCC 64411</strain>
    </source>
</reference>
<evidence type="ECO:0000313" key="8">
    <source>
        <dbReference type="Proteomes" id="UP000011715"/>
    </source>
</evidence>
<dbReference type="GO" id="GO:0012505">
    <property type="term" value="C:endomembrane system"/>
    <property type="evidence" value="ECO:0007669"/>
    <property type="project" value="UniProtKB-SubCell"/>
</dbReference>
<feature type="transmembrane region" description="Helical" evidence="5">
    <location>
        <begin position="16"/>
        <end position="33"/>
    </location>
</feature>
<evidence type="ECO:0000313" key="6">
    <source>
        <dbReference type="EMBL" id="KLU89293.1"/>
    </source>
</evidence>
<keyword evidence="8" id="KW-1185">Reference proteome</keyword>
<feature type="transmembrane region" description="Helical" evidence="5">
    <location>
        <begin position="193"/>
        <end position="214"/>
    </location>
</feature>
<feature type="transmembrane region" description="Helical" evidence="5">
    <location>
        <begin position="53"/>
        <end position="74"/>
    </location>
</feature>
<dbReference type="eggNOG" id="KOG3989">
    <property type="taxonomic scope" value="Eukaryota"/>
</dbReference>
<reference evidence="8" key="1">
    <citation type="submission" date="2010-05" db="EMBL/GenBank/DDBJ databases">
        <title>The genome sequence of Magnaporthe poae strain ATCC 64411.</title>
        <authorList>
            <person name="Ma L.-J."/>
            <person name="Dead R."/>
            <person name="Young S."/>
            <person name="Zeng Q."/>
            <person name="Koehrsen M."/>
            <person name="Alvarado L."/>
            <person name="Berlin A."/>
            <person name="Chapman S.B."/>
            <person name="Chen Z."/>
            <person name="Freedman E."/>
            <person name="Gellesch M."/>
            <person name="Goldberg J."/>
            <person name="Griggs A."/>
            <person name="Gujja S."/>
            <person name="Heilman E.R."/>
            <person name="Heiman D."/>
            <person name="Hepburn T."/>
            <person name="Howarth C."/>
            <person name="Jen D."/>
            <person name="Larson L."/>
            <person name="Mehta T."/>
            <person name="Neiman D."/>
            <person name="Pearson M."/>
            <person name="Roberts A."/>
            <person name="Saif S."/>
            <person name="Shea T."/>
            <person name="Shenoy N."/>
            <person name="Sisk P."/>
            <person name="Stolte C."/>
            <person name="Sykes S."/>
            <person name="Walk T."/>
            <person name="White J."/>
            <person name="Yandava C."/>
            <person name="Haas B."/>
            <person name="Nusbaum C."/>
            <person name="Birren B."/>
        </authorList>
    </citation>
    <scope>NUCLEOTIDE SEQUENCE [LARGE SCALE GENOMIC DNA]</scope>
    <source>
        <strain evidence="8">ATCC 64411 / 73-15</strain>
    </source>
</reference>
<dbReference type="OrthoDB" id="1898221at2759"/>
<keyword evidence="2 5" id="KW-0812">Transmembrane</keyword>
<dbReference type="AlphaFoldDB" id="A0A0C4E6X0"/>
<feature type="transmembrane region" description="Helical" evidence="5">
    <location>
        <begin position="86"/>
        <end position="106"/>
    </location>
</feature>
<evidence type="ECO:0000256" key="3">
    <source>
        <dbReference type="ARBA" id="ARBA00022989"/>
    </source>
</evidence>
<keyword evidence="4 5" id="KW-0472">Membrane</keyword>
<feature type="transmembrane region" description="Helical" evidence="5">
    <location>
        <begin position="126"/>
        <end position="144"/>
    </location>
</feature>
<feature type="transmembrane region" description="Helical" evidence="5">
    <location>
        <begin position="151"/>
        <end position="169"/>
    </location>
</feature>
<dbReference type="OMA" id="TIAFGYW"/>
<evidence type="ECO:0000256" key="1">
    <source>
        <dbReference type="ARBA" id="ARBA00004127"/>
    </source>
</evidence>
<accession>A0A0C4E6X0</accession>
<dbReference type="Proteomes" id="UP000011715">
    <property type="component" value="Unassembled WGS sequence"/>
</dbReference>
<evidence type="ECO:0000256" key="5">
    <source>
        <dbReference type="SAM" id="Phobius"/>
    </source>
</evidence>
<comment type="subcellular location">
    <subcellularLocation>
        <location evidence="1">Endomembrane system</location>
        <topology evidence="1">Multi-pass membrane protein</topology>
    </subcellularLocation>
</comment>
<keyword evidence="3 5" id="KW-1133">Transmembrane helix</keyword>
<dbReference type="STRING" id="644358.A0A0C4E6X0"/>
<dbReference type="InterPro" id="IPR006838">
    <property type="entry name" value="ADTRP_AIG1"/>
</dbReference>
<dbReference type="EMBL" id="GL876972">
    <property type="protein sequence ID" value="KLU89293.1"/>
    <property type="molecule type" value="Genomic_DNA"/>
</dbReference>
<dbReference type="GO" id="GO:0016020">
    <property type="term" value="C:membrane"/>
    <property type="evidence" value="ECO:0007669"/>
    <property type="project" value="InterPro"/>
</dbReference>
<protein>
    <recommendedName>
        <fullName evidence="9">Integral membrane protein</fullName>
    </recommendedName>
</protein>
<reference evidence="7" key="4">
    <citation type="journal article" date="2015" name="G3 (Bethesda)">
        <title>Genome sequences of three phytopathogenic species of the Magnaporthaceae family of fungi.</title>
        <authorList>
            <person name="Okagaki L.H."/>
            <person name="Nunes C.C."/>
            <person name="Sailsbery J."/>
            <person name="Clay B."/>
            <person name="Brown D."/>
            <person name="John T."/>
            <person name="Oh Y."/>
            <person name="Young N."/>
            <person name="Fitzgerald M."/>
            <person name="Haas B.J."/>
            <person name="Zeng Q."/>
            <person name="Young S."/>
            <person name="Adiconis X."/>
            <person name="Fan L."/>
            <person name="Levin J.Z."/>
            <person name="Mitchell T.K."/>
            <person name="Okubara P.A."/>
            <person name="Farman M.L."/>
            <person name="Kohn L.M."/>
            <person name="Birren B."/>
            <person name="Ma L.-J."/>
            <person name="Dean R.A."/>
        </authorList>
    </citation>
    <scope>NUCLEOTIDE SEQUENCE</scope>
    <source>
        <strain evidence="7">ATCC 64411 / 73-15</strain>
    </source>
</reference>
<organism evidence="7 8">
    <name type="scientific">Magnaporthiopsis poae (strain ATCC 64411 / 73-15)</name>
    <name type="common">Kentucky bluegrass fungus</name>
    <name type="synonym">Magnaporthe poae</name>
    <dbReference type="NCBI Taxonomy" id="644358"/>
    <lineage>
        <taxon>Eukaryota</taxon>
        <taxon>Fungi</taxon>
        <taxon>Dikarya</taxon>
        <taxon>Ascomycota</taxon>
        <taxon>Pezizomycotina</taxon>
        <taxon>Sordariomycetes</taxon>
        <taxon>Sordariomycetidae</taxon>
        <taxon>Magnaporthales</taxon>
        <taxon>Magnaporthaceae</taxon>
        <taxon>Magnaporthiopsis</taxon>
    </lineage>
</organism>
<reference evidence="6" key="3">
    <citation type="submission" date="2011-03" db="EMBL/GenBank/DDBJ databases">
        <title>Annotation of Magnaporthe poae ATCC 64411.</title>
        <authorList>
            <person name="Ma L.-J."/>
            <person name="Dead R."/>
            <person name="Young S.K."/>
            <person name="Zeng Q."/>
            <person name="Gargeya S."/>
            <person name="Fitzgerald M."/>
            <person name="Haas B."/>
            <person name="Abouelleil A."/>
            <person name="Alvarado L."/>
            <person name="Arachchi H.M."/>
            <person name="Berlin A."/>
            <person name="Brown A."/>
            <person name="Chapman S.B."/>
            <person name="Chen Z."/>
            <person name="Dunbar C."/>
            <person name="Freedman E."/>
            <person name="Gearin G."/>
            <person name="Gellesch M."/>
            <person name="Goldberg J."/>
            <person name="Griggs A."/>
            <person name="Gujja S."/>
            <person name="Heiman D."/>
            <person name="Howarth C."/>
            <person name="Larson L."/>
            <person name="Lui A."/>
            <person name="MacDonald P.J.P."/>
            <person name="Mehta T."/>
            <person name="Montmayeur A."/>
            <person name="Murphy C."/>
            <person name="Neiman D."/>
            <person name="Pearson M."/>
            <person name="Priest M."/>
            <person name="Roberts A."/>
            <person name="Saif S."/>
            <person name="Shea T."/>
            <person name="Shenoy N."/>
            <person name="Sisk P."/>
            <person name="Stolte C."/>
            <person name="Sykes S."/>
            <person name="Yandava C."/>
            <person name="Wortman J."/>
            <person name="Nusbaum C."/>
            <person name="Birren B."/>
        </authorList>
    </citation>
    <scope>NUCLEOTIDE SEQUENCE</scope>
    <source>
        <strain evidence="6">ATCC 64411</strain>
    </source>
</reference>
<sequence>MAEKHRLQRFASPSRGLSLSLHILGLASFFQSFRLLSEFPTPVNQAYGGSFQFLTIIGLATATLAFTLGLLADLTLSPALFTAKNFVAICSNPLEALVSILYWSIFLYDKTLLFPEEFQLPFQADFGYHAMPAIMLTADLLLFSPPWTIKANGAMGLSLVLAFLYWGWIEHCFSKNGWYPYPILDILTTPQRAVFFAFCAGLEAGSTMALKWLYGKLNGIEDFKREALKPAKLN</sequence>
<evidence type="ECO:0000256" key="2">
    <source>
        <dbReference type="ARBA" id="ARBA00022692"/>
    </source>
</evidence>
<dbReference type="PANTHER" id="PTHR10989">
    <property type="entry name" value="ANDROGEN-INDUCED PROTEIN 1-RELATED"/>
    <property type="match status" value="1"/>
</dbReference>
<dbReference type="Pfam" id="PF04750">
    <property type="entry name" value="Far-17a_AIG1"/>
    <property type="match status" value="1"/>
</dbReference>
<proteinExistence type="predicted"/>
<gene>
    <name evidence="6" type="ORF">MAPG_08267</name>
</gene>
<evidence type="ECO:0000313" key="7">
    <source>
        <dbReference type="EnsemblFungi" id="MAPG_08267T0"/>
    </source>
</evidence>
<dbReference type="VEuPathDB" id="FungiDB:MAPG_08267"/>
<dbReference type="EnsemblFungi" id="MAPG_08267T0">
    <property type="protein sequence ID" value="MAPG_08267T0"/>
    <property type="gene ID" value="MAPG_08267"/>
</dbReference>
<reference evidence="7" key="5">
    <citation type="submission" date="2015-06" db="UniProtKB">
        <authorList>
            <consortium name="EnsemblFungi"/>
        </authorList>
    </citation>
    <scope>IDENTIFICATION</scope>
    <source>
        <strain evidence="7">ATCC 64411</strain>
    </source>
</reference>
<name>A0A0C4E6X0_MAGP6</name>
<dbReference type="EMBL" id="ADBL01001993">
    <property type="status" value="NOT_ANNOTATED_CDS"/>
    <property type="molecule type" value="Genomic_DNA"/>
</dbReference>
<evidence type="ECO:0000256" key="4">
    <source>
        <dbReference type="ARBA" id="ARBA00023136"/>
    </source>
</evidence>